<dbReference type="Proteomes" id="UP000503222">
    <property type="component" value="Chromosome"/>
</dbReference>
<name>A0A6G7YM26_9SPHN</name>
<dbReference type="GO" id="GO:0003700">
    <property type="term" value="F:DNA-binding transcription factor activity"/>
    <property type="evidence" value="ECO:0007669"/>
    <property type="project" value="InterPro"/>
</dbReference>
<dbReference type="SUPFAM" id="SSF53850">
    <property type="entry name" value="Periplasmic binding protein-like II"/>
    <property type="match status" value="1"/>
</dbReference>
<evidence type="ECO:0000256" key="1">
    <source>
        <dbReference type="ARBA" id="ARBA00009437"/>
    </source>
</evidence>
<dbReference type="Pfam" id="PF03466">
    <property type="entry name" value="LysR_substrate"/>
    <property type="match status" value="1"/>
</dbReference>
<dbReference type="GO" id="GO:0000976">
    <property type="term" value="F:transcription cis-regulatory region binding"/>
    <property type="evidence" value="ECO:0007669"/>
    <property type="project" value="TreeGrafter"/>
</dbReference>
<dbReference type="PROSITE" id="PS50931">
    <property type="entry name" value="HTH_LYSR"/>
    <property type="match status" value="2"/>
</dbReference>
<accession>A0A6G7YM26</accession>
<dbReference type="InterPro" id="IPR000847">
    <property type="entry name" value="LysR_HTH_N"/>
</dbReference>
<dbReference type="InterPro" id="IPR005119">
    <property type="entry name" value="LysR_subst-bd"/>
</dbReference>
<dbReference type="KEGG" id="spii:G7077_01530"/>
<keyword evidence="4" id="KW-0804">Transcription</keyword>
<dbReference type="InterPro" id="IPR036390">
    <property type="entry name" value="WH_DNA-bd_sf"/>
</dbReference>
<protein>
    <submittedName>
        <fullName evidence="6">LysR family transcriptional regulator</fullName>
    </submittedName>
</protein>
<evidence type="ECO:0000256" key="4">
    <source>
        <dbReference type="ARBA" id="ARBA00023163"/>
    </source>
</evidence>
<dbReference type="AlphaFoldDB" id="A0A6G7YM26"/>
<dbReference type="Gene3D" id="3.40.190.10">
    <property type="entry name" value="Periplasmic binding protein-like II"/>
    <property type="match status" value="2"/>
</dbReference>
<dbReference type="EMBL" id="CP049869">
    <property type="protein sequence ID" value="QIK77791.1"/>
    <property type="molecule type" value="Genomic_DNA"/>
</dbReference>
<dbReference type="PANTHER" id="PTHR30126">
    <property type="entry name" value="HTH-TYPE TRANSCRIPTIONAL REGULATOR"/>
    <property type="match status" value="1"/>
</dbReference>
<dbReference type="PRINTS" id="PR00039">
    <property type="entry name" value="HTHLYSR"/>
</dbReference>
<reference evidence="6 7" key="1">
    <citation type="submission" date="2020-03" db="EMBL/GenBank/DDBJ databases">
        <title>Sphingomonas sp. nov., isolated from fish.</title>
        <authorList>
            <person name="Hyun D.-W."/>
            <person name="Bae J.-W."/>
        </authorList>
    </citation>
    <scope>NUCLEOTIDE SEQUENCE [LARGE SCALE GENOMIC DNA]</scope>
    <source>
        <strain evidence="6 7">HDW15B</strain>
    </source>
</reference>
<dbReference type="PANTHER" id="PTHR30126:SF98">
    <property type="entry name" value="HTH-TYPE TRANSCRIPTIONAL ACTIVATOR BAUR"/>
    <property type="match status" value="1"/>
</dbReference>
<dbReference type="InterPro" id="IPR036388">
    <property type="entry name" value="WH-like_DNA-bd_sf"/>
</dbReference>
<organism evidence="6 7">
    <name type="scientific">Sphingomonas piscis</name>
    <dbReference type="NCBI Taxonomy" id="2714943"/>
    <lineage>
        <taxon>Bacteria</taxon>
        <taxon>Pseudomonadati</taxon>
        <taxon>Pseudomonadota</taxon>
        <taxon>Alphaproteobacteria</taxon>
        <taxon>Sphingomonadales</taxon>
        <taxon>Sphingomonadaceae</taxon>
        <taxon>Sphingomonas</taxon>
    </lineage>
</organism>
<keyword evidence="3" id="KW-0238">DNA-binding</keyword>
<feature type="domain" description="HTH lysR-type" evidence="5">
    <location>
        <begin position="6"/>
        <end position="63"/>
    </location>
</feature>
<dbReference type="RefSeq" id="WP_166410186.1">
    <property type="nucleotide sequence ID" value="NZ_CP049869.1"/>
</dbReference>
<proteinExistence type="inferred from homology"/>
<evidence type="ECO:0000313" key="6">
    <source>
        <dbReference type="EMBL" id="QIK77791.1"/>
    </source>
</evidence>
<evidence type="ECO:0000259" key="5">
    <source>
        <dbReference type="PROSITE" id="PS50931"/>
    </source>
</evidence>
<evidence type="ECO:0000256" key="3">
    <source>
        <dbReference type="ARBA" id="ARBA00023125"/>
    </source>
</evidence>
<dbReference type="SUPFAM" id="SSF46785">
    <property type="entry name" value="Winged helix' DNA-binding domain"/>
    <property type="match status" value="2"/>
</dbReference>
<evidence type="ECO:0000313" key="7">
    <source>
        <dbReference type="Proteomes" id="UP000503222"/>
    </source>
</evidence>
<keyword evidence="7" id="KW-1185">Reference proteome</keyword>
<comment type="similarity">
    <text evidence="1">Belongs to the LysR transcriptional regulatory family.</text>
</comment>
<dbReference type="Pfam" id="PF00126">
    <property type="entry name" value="HTH_1"/>
    <property type="match status" value="2"/>
</dbReference>
<evidence type="ECO:0000256" key="2">
    <source>
        <dbReference type="ARBA" id="ARBA00023015"/>
    </source>
</evidence>
<sequence length="380" mass="40276">MRATDLNLRHLRAVLAIHRHGSISGAAREVNLTQPAITQGLARVEQQLGLSLFERSSGGMTPTAAADLLVPRIEAALHRIASPRVTAAQMRSFLALARAGSYAGAAQAIGTSEPSLHRAVRDLSLALGRELVERRGRGVALTAKGRGLARALALAGAELEAGLEEVAALAGRETGCIAIGAMPLCRARLLPSAIARFHARFPDYRVVVAEGSHAELVGPLREGELDLLIGALREPSAGPDLNQQPLFEDRPVVVARAGHPLAGSRPSLETLASYPWTIAASGAPLRDHWESMFTGHGLSVPRVPVECGSVITIRQLLMSSDFLTLLSPDQVAVELEAGWLTVIGPAPPDIVRTIGVTTRAGWRPTPLQRHFLAELGVQSS</sequence>
<dbReference type="Gene3D" id="1.10.10.10">
    <property type="entry name" value="Winged helix-like DNA-binding domain superfamily/Winged helix DNA-binding domain"/>
    <property type="match status" value="2"/>
</dbReference>
<feature type="domain" description="HTH lysR-type" evidence="5">
    <location>
        <begin position="85"/>
        <end position="142"/>
    </location>
</feature>
<gene>
    <name evidence="6" type="ORF">G7077_01530</name>
</gene>
<keyword evidence="2" id="KW-0805">Transcription regulation</keyword>